<dbReference type="SUPFAM" id="SSF52540">
    <property type="entry name" value="P-loop containing nucleoside triphosphate hydrolases"/>
    <property type="match status" value="1"/>
</dbReference>
<feature type="domain" description="ABC transporter" evidence="1">
    <location>
        <begin position="23"/>
        <end position="135"/>
    </location>
</feature>
<protein>
    <recommendedName>
        <fullName evidence="1">ABC transporter domain-containing protein</fullName>
    </recommendedName>
</protein>
<dbReference type="Gene3D" id="3.40.50.300">
    <property type="entry name" value="P-loop containing nucleotide triphosphate hydrolases"/>
    <property type="match status" value="1"/>
</dbReference>
<dbReference type="EMBL" id="NMVQ01000001">
    <property type="protein sequence ID" value="OYO24973.1"/>
    <property type="molecule type" value="Genomic_DNA"/>
</dbReference>
<proteinExistence type="predicted"/>
<gene>
    <name evidence="2" type="ORF">CGZ93_00410</name>
</gene>
<organism evidence="2 3">
    <name type="scientific">Enemella dayhoffiae</name>
    <dbReference type="NCBI Taxonomy" id="2016507"/>
    <lineage>
        <taxon>Bacteria</taxon>
        <taxon>Bacillati</taxon>
        <taxon>Actinomycetota</taxon>
        <taxon>Actinomycetes</taxon>
        <taxon>Propionibacteriales</taxon>
        <taxon>Propionibacteriaceae</taxon>
        <taxon>Enemella</taxon>
    </lineage>
</organism>
<dbReference type="Pfam" id="PF00005">
    <property type="entry name" value="ABC_tran"/>
    <property type="match status" value="1"/>
</dbReference>
<dbReference type="GO" id="GO:0005524">
    <property type="term" value="F:ATP binding"/>
    <property type="evidence" value="ECO:0007669"/>
    <property type="project" value="InterPro"/>
</dbReference>
<evidence type="ECO:0000313" key="3">
    <source>
        <dbReference type="Proteomes" id="UP000216311"/>
    </source>
</evidence>
<dbReference type="AlphaFoldDB" id="A0A255HDF8"/>
<dbReference type="Proteomes" id="UP000216311">
    <property type="component" value="Unassembled WGS sequence"/>
</dbReference>
<dbReference type="InterPro" id="IPR027417">
    <property type="entry name" value="P-loop_NTPase"/>
</dbReference>
<dbReference type="InterPro" id="IPR003439">
    <property type="entry name" value="ABC_transporter-like_ATP-bd"/>
</dbReference>
<comment type="caution">
    <text evidence="2">The sequence shown here is derived from an EMBL/GenBank/DDBJ whole genome shotgun (WGS) entry which is preliminary data.</text>
</comment>
<sequence length="224" mass="24191">MPEPLLCADGLRMEGRRGSVFGPLDWELVAGQRGVLVGQQGAGRSALLLALGGRLKGAAGELLVAGIDGIAHPRKLRQLTSVARISDLADLEPSLTVGEARDERALTEAIGVRQGRVRFTELQQLLGEWFDPEQVVGHLPAHRRTLLTAVLGCLRPSAYVLLDDLDASLTDRQLLWMHEQLDLLSTAGHTFIVSALDTAQVPAGANILHLDVHQPRHALDPLDL</sequence>
<dbReference type="OrthoDB" id="3724551at2"/>
<name>A0A255HDF8_9ACTN</name>
<evidence type="ECO:0000313" key="2">
    <source>
        <dbReference type="EMBL" id="OYO24973.1"/>
    </source>
</evidence>
<dbReference type="RefSeq" id="WP_094362180.1">
    <property type="nucleotide sequence ID" value="NZ_NMVQ01000001.1"/>
</dbReference>
<evidence type="ECO:0000259" key="1">
    <source>
        <dbReference type="Pfam" id="PF00005"/>
    </source>
</evidence>
<reference evidence="2 3" key="1">
    <citation type="submission" date="2017-07" db="EMBL/GenBank/DDBJ databases">
        <title>Draft whole genome sequences of clinical Proprionibacteriaceae strains.</title>
        <authorList>
            <person name="Bernier A.-M."/>
            <person name="Bernard K."/>
            <person name="Domingo M.-C."/>
        </authorList>
    </citation>
    <scope>NUCLEOTIDE SEQUENCE [LARGE SCALE GENOMIC DNA]</scope>
    <source>
        <strain evidence="2 3">NML 130396</strain>
    </source>
</reference>
<keyword evidence="3" id="KW-1185">Reference proteome</keyword>
<dbReference type="GO" id="GO:0016887">
    <property type="term" value="F:ATP hydrolysis activity"/>
    <property type="evidence" value="ECO:0007669"/>
    <property type="project" value="InterPro"/>
</dbReference>
<accession>A0A255HDF8</accession>